<accession>A0A0J9EPX2</accession>
<keyword evidence="7 8" id="KW-0472">Membrane</keyword>
<feature type="transmembrane region" description="Helical" evidence="9">
    <location>
        <begin position="379"/>
        <end position="398"/>
    </location>
</feature>
<evidence type="ECO:0000259" key="10">
    <source>
        <dbReference type="PROSITE" id="PS51105"/>
    </source>
</evidence>
<evidence type="ECO:0000256" key="5">
    <source>
        <dbReference type="ARBA" id="ARBA00022692"/>
    </source>
</evidence>
<dbReference type="InterPro" id="IPR003352">
    <property type="entry name" value="PTS_EIIC"/>
</dbReference>
<organism evidence="11 12">
    <name type="scientific">[Clostridium] citroniae WAL-19142</name>
    <dbReference type="NCBI Taxonomy" id="742734"/>
    <lineage>
        <taxon>Bacteria</taxon>
        <taxon>Bacillati</taxon>
        <taxon>Bacillota</taxon>
        <taxon>Clostridia</taxon>
        <taxon>Lachnospirales</taxon>
        <taxon>Lachnospiraceae</taxon>
        <taxon>Enterocloster</taxon>
    </lineage>
</organism>
<comment type="subcellular location">
    <subcellularLocation>
        <location evidence="1">Cell membrane</location>
        <topology evidence="1">Multi-pass membrane protein</topology>
    </subcellularLocation>
</comment>
<keyword evidence="6 9" id="KW-1133">Transmembrane helix</keyword>
<dbReference type="PROSITE" id="PS51105">
    <property type="entry name" value="PTS_EIIC_TYPE_3"/>
    <property type="match status" value="1"/>
</dbReference>
<feature type="transmembrane region" description="Helical" evidence="9">
    <location>
        <begin position="93"/>
        <end position="113"/>
    </location>
</feature>
<evidence type="ECO:0000256" key="2">
    <source>
        <dbReference type="ARBA" id="ARBA00022448"/>
    </source>
</evidence>
<dbReference type="GO" id="GO:0005886">
    <property type="term" value="C:plasma membrane"/>
    <property type="evidence" value="ECO:0007669"/>
    <property type="project" value="UniProtKB-SubCell"/>
</dbReference>
<name>A0A0J9EPX2_9FIRM</name>
<evidence type="ECO:0000256" key="6">
    <source>
        <dbReference type="ARBA" id="ARBA00022989"/>
    </source>
</evidence>
<evidence type="ECO:0000256" key="1">
    <source>
        <dbReference type="ARBA" id="ARBA00004651"/>
    </source>
</evidence>
<feature type="transmembrane region" description="Helical" evidence="9">
    <location>
        <begin position="330"/>
        <end position="352"/>
    </location>
</feature>
<dbReference type="PANTHER" id="PTHR33989">
    <property type="match status" value="1"/>
</dbReference>
<dbReference type="InterPro" id="IPR004796">
    <property type="entry name" value="PTS_IIC_cello"/>
</dbReference>
<comment type="caution">
    <text evidence="11">The sequence shown here is derived from an EMBL/GenBank/DDBJ whole genome shotgun (WGS) entry which is preliminary data.</text>
</comment>
<dbReference type="PIRSF" id="PIRSF006351">
    <property type="entry name" value="PTS_EIIC-Cellobiose"/>
    <property type="match status" value="1"/>
</dbReference>
<dbReference type="InterPro" id="IPR004501">
    <property type="entry name" value="PTS_EIIC_3"/>
</dbReference>
<dbReference type="GeneID" id="93165614"/>
<dbReference type="EMBL" id="ADLK01000025">
    <property type="protein sequence ID" value="KMW17890.1"/>
    <property type="molecule type" value="Genomic_DNA"/>
</dbReference>
<evidence type="ECO:0000256" key="8">
    <source>
        <dbReference type="PIRNR" id="PIRNR006351"/>
    </source>
</evidence>
<dbReference type="PANTHER" id="PTHR33989:SF4">
    <property type="entry name" value="PTS SYSTEM N,N'-DIACETYLCHITOBIOSE-SPECIFIC EIIC COMPONENT"/>
    <property type="match status" value="1"/>
</dbReference>
<evidence type="ECO:0000256" key="7">
    <source>
        <dbReference type="ARBA" id="ARBA00023136"/>
    </source>
</evidence>
<feature type="transmembrane region" description="Helical" evidence="9">
    <location>
        <begin position="125"/>
        <end position="148"/>
    </location>
</feature>
<dbReference type="Proteomes" id="UP000037392">
    <property type="component" value="Unassembled WGS sequence"/>
</dbReference>
<sequence length="413" mass="45884">MNKFMDWLSCVLAPATKKVFSLPYIAAVSSAMQKILPFILTGSVIYIYNVFRAFIPALPNFDVIINYTFRFLALIVAFVVAAQLMEKLDLQKYLVNAGLTAILVFMVFIVPSYDETGATIMFTYARFGPAAMFVAIVAGIMVGFIYHMYSKLHFLENNDTLPDFVSEWFNNIFPILASVAISAVLVFKAGIDIYQVIINAFMPIQNFLLSLPGMLTLSFVQVFFFSLGISPWVWGAIRNPVFATALAANIAAVAAGQNPEYIVTYETMFAIGLITMGGQGAPLPLNLLMCRSKSKRLKTMGRICIGPSIFNISEPLMYGTPVVFNPMLMVPMWINALLGPVMVWAAMSLGFLKIPAMSLQVSQIPAPISTVIVTQDMRGLLWFVVLLVVYLVIWYPFFKVYEKEEIEKEAAAA</sequence>
<keyword evidence="3 8" id="KW-1003">Cell membrane</keyword>
<reference evidence="11 12" key="1">
    <citation type="submission" date="2011-04" db="EMBL/GenBank/DDBJ databases">
        <title>The Genome Sequence of Clostridium citroniae WAL-19142.</title>
        <authorList>
            <consortium name="The Broad Institute Genome Sequencing Platform"/>
            <person name="Earl A."/>
            <person name="Ward D."/>
            <person name="Feldgarden M."/>
            <person name="Gevers D."/>
            <person name="Warren Y.A."/>
            <person name="Tyrrell K.L."/>
            <person name="Citron D.M."/>
            <person name="Goldstein E.J."/>
            <person name="Daigneault M."/>
            <person name="Allen-Vercoe E."/>
            <person name="Young S.K."/>
            <person name="Zeng Q."/>
            <person name="Gargeya S."/>
            <person name="Fitzgerald M."/>
            <person name="Haas B."/>
            <person name="Abouelleil A."/>
            <person name="Alvarado L."/>
            <person name="Arachchi H.M."/>
            <person name="Berlin A."/>
            <person name="Brown A."/>
            <person name="Chapman S.B."/>
            <person name="Chen Z."/>
            <person name="Dunbar C."/>
            <person name="Freedman E."/>
            <person name="Gearin G."/>
            <person name="Gellesch M."/>
            <person name="Goldberg J."/>
            <person name="Griggs A."/>
            <person name="Gujja S."/>
            <person name="Heilman E.R."/>
            <person name="Heiman D."/>
            <person name="Howarth C."/>
            <person name="Larson L."/>
            <person name="Lui A."/>
            <person name="MacDonald P.J."/>
            <person name="Mehta T."/>
            <person name="Montmayeur A."/>
            <person name="Murphy C."/>
            <person name="Neiman D."/>
            <person name="Pearson M."/>
            <person name="Priest M."/>
            <person name="Roberts A."/>
            <person name="Saif S."/>
            <person name="Shea T."/>
            <person name="Shenoy N."/>
            <person name="Sisk P."/>
            <person name="Stolte C."/>
            <person name="Sykes S."/>
            <person name="White J."/>
            <person name="Yandava C."/>
            <person name="Wortman J."/>
            <person name="Nusbaum C."/>
            <person name="Birren B."/>
        </authorList>
    </citation>
    <scope>NUCLEOTIDE SEQUENCE [LARGE SCALE GENOMIC DNA]</scope>
    <source>
        <strain evidence="11 12">WAL-19142</strain>
    </source>
</reference>
<dbReference type="Pfam" id="PF02378">
    <property type="entry name" value="PTS_EIIC"/>
    <property type="match status" value="1"/>
</dbReference>
<dbReference type="OrthoDB" id="1641940at2"/>
<feature type="transmembrane region" description="Helical" evidence="9">
    <location>
        <begin position="63"/>
        <end position="81"/>
    </location>
</feature>
<gene>
    <name evidence="11" type="ORF">HMPREF9470_03371</name>
</gene>
<feature type="transmembrane region" description="Helical" evidence="9">
    <location>
        <begin position="168"/>
        <end position="187"/>
    </location>
</feature>
<comment type="function">
    <text evidence="8">The phosphoenolpyruvate-dependent sugar phosphotransferase system (PTS), a major carbohydrate active -transport system, catalyzes the phosphorylation of incoming sugar substrates concomitant with their translocation across the cell membrane.</text>
</comment>
<feature type="transmembrane region" description="Helical" evidence="9">
    <location>
        <begin position="268"/>
        <end position="288"/>
    </location>
</feature>
<dbReference type="GO" id="GO:1902815">
    <property type="term" value="P:N,N'-diacetylchitobiose import"/>
    <property type="evidence" value="ECO:0007669"/>
    <property type="project" value="TreeGrafter"/>
</dbReference>
<dbReference type="PATRIC" id="fig|742734.4.peg.3613"/>
<evidence type="ECO:0000256" key="3">
    <source>
        <dbReference type="ARBA" id="ARBA00022475"/>
    </source>
</evidence>
<keyword evidence="5 9" id="KW-0812">Transmembrane</keyword>
<dbReference type="RefSeq" id="WP_007859156.1">
    <property type="nucleotide sequence ID" value="NZ_KQ235879.1"/>
</dbReference>
<protein>
    <recommendedName>
        <fullName evidence="8">Permease IIC component</fullName>
    </recommendedName>
</protein>
<feature type="transmembrane region" description="Helical" evidence="9">
    <location>
        <begin position="207"/>
        <end position="234"/>
    </location>
</feature>
<proteinExistence type="predicted"/>
<dbReference type="GO" id="GO:0009401">
    <property type="term" value="P:phosphoenolpyruvate-dependent sugar phosphotransferase system"/>
    <property type="evidence" value="ECO:0007669"/>
    <property type="project" value="InterPro"/>
</dbReference>
<evidence type="ECO:0000313" key="12">
    <source>
        <dbReference type="Proteomes" id="UP000037392"/>
    </source>
</evidence>
<dbReference type="AlphaFoldDB" id="A0A0J9EPX2"/>
<evidence type="ECO:0000256" key="9">
    <source>
        <dbReference type="SAM" id="Phobius"/>
    </source>
</evidence>
<evidence type="ECO:0000313" key="11">
    <source>
        <dbReference type="EMBL" id="KMW17890.1"/>
    </source>
</evidence>
<keyword evidence="4 8" id="KW-0762">Sugar transport</keyword>
<keyword evidence="2 8" id="KW-0813">Transport</keyword>
<feature type="domain" description="PTS EIIC type-3" evidence="10">
    <location>
        <begin position="8"/>
        <end position="397"/>
    </location>
</feature>
<dbReference type="GO" id="GO:0008982">
    <property type="term" value="F:protein-N(PI)-phosphohistidine-sugar phosphotransferase activity"/>
    <property type="evidence" value="ECO:0007669"/>
    <property type="project" value="UniProtKB-UniRule"/>
</dbReference>
<evidence type="ECO:0000256" key="4">
    <source>
        <dbReference type="ARBA" id="ARBA00022597"/>
    </source>
</evidence>
<feature type="transmembrane region" description="Helical" evidence="9">
    <location>
        <begin position="300"/>
        <end position="318"/>
    </location>
</feature>
<dbReference type="InterPro" id="IPR051088">
    <property type="entry name" value="PTS_Sugar-EIIC/EIIB"/>
</dbReference>
<feature type="transmembrane region" description="Helical" evidence="9">
    <location>
        <begin position="31"/>
        <end position="51"/>
    </location>
</feature>